<evidence type="ECO:0000313" key="2">
    <source>
        <dbReference type="EMBL" id="KDR53294.1"/>
    </source>
</evidence>
<dbReference type="AlphaFoldDB" id="A0A069QMR0"/>
<proteinExistence type="predicted"/>
<evidence type="ECO:0000313" key="3">
    <source>
        <dbReference type="Proteomes" id="UP000027442"/>
    </source>
</evidence>
<sequence>MTKTFTLKRVGLTLAAFLLTLVASAQTVVFDFNSEKWVNDANGHTMELPEGAELEVDGVKMVNHKVFFKKVTNKLKNQHLFVPRGNSFDFIAPDGKQITKVVFEAEEGYFEISADGDKVLPMVNNNENTRMWEGNAPKITFFGLNTPHIRKATVTLVPNGTTAINEVMQQRAAVYSVFNLNGVKVGTTADFNRLPAGVYVVNGKKMVK</sequence>
<gene>
    <name evidence="2" type="ORF">HMPREF1991_00658</name>
</gene>
<dbReference type="Proteomes" id="UP000027442">
    <property type="component" value="Unassembled WGS sequence"/>
</dbReference>
<keyword evidence="1" id="KW-0732">Signal</keyword>
<accession>A0A069QMR0</accession>
<dbReference type="HOGENOM" id="CLU_1307986_0_0_10"/>
<feature type="chain" id="PRO_5001668713" evidence="1">
    <location>
        <begin position="26"/>
        <end position="208"/>
    </location>
</feature>
<evidence type="ECO:0000256" key="1">
    <source>
        <dbReference type="SAM" id="SignalP"/>
    </source>
</evidence>
<dbReference type="PATRIC" id="fig|1122985.7.peg.686"/>
<comment type="caution">
    <text evidence="2">The sequence shown here is derived from an EMBL/GenBank/DDBJ whole genome shotgun (WGS) entry which is preliminary data.</text>
</comment>
<organism evidence="2 3">
    <name type="scientific">Hoylesella loescheii DSM 19665 = JCM 12249 = ATCC 15930</name>
    <dbReference type="NCBI Taxonomy" id="1122985"/>
    <lineage>
        <taxon>Bacteria</taxon>
        <taxon>Pseudomonadati</taxon>
        <taxon>Bacteroidota</taxon>
        <taxon>Bacteroidia</taxon>
        <taxon>Bacteroidales</taxon>
        <taxon>Prevotellaceae</taxon>
        <taxon>Hoylesella</taxon>
    </lineage>
</organism>
<reference evidence="2 3" key="1">
    <citation type="submission" date="2013-08" db="EMBL/GenBank/DDBJ databases">
        <authorList>
            <person name="Weinstock G."/>
            <person name="Sodergren E."/>
            <person name="Wylie T."/>
            <person name="Fulton L."/>
            <person name="Fulton R."/>
            <person name="Fronick C."/>
            <person name="O'Laughlin M."/>
            <person name="Godfrey J."/>
            <person name="Miner T."/>
            <person name="Herter B."/>
            <person name="Appelbaum E."/>
            <person name="Cordes M."/>
            <person name="Lek S."/>
            <person name="Wollam A."/>
            <person name="Pepin K.H."/>
            <person name="Palsikar V.B."/>
            <person name="Mitreva M."/>
            <person name="Wilson R.K."/>
        </authorList>
    </citation>
    <scope>NUCLEOTIDE SEQUENCE [LARGE SCALE GENOMIC DNA]</scope>
    <source>
        <strain evidence="2 3">ATCC 15930</strain>
    </source>
</reference>
<dbReference type="EMBL" id="JNGW01000022">
    <property type="protein sequence ID" value="KDR53294.1"/>
    <property type="molecule type" value="Genomic_DNA"/>
</dbReference>
<protein>
    <submittedName>
        <fullName evidence="2">Uncharacterized protein</fullName>
    </submittedName>
</protein>
<feature type="signal peptide" evidence="1">
    <location>
        <begin position="1"/>
        <end position="25"/>
    </location>
</feature>
<name>A0A069QMR0_HOYLO</name>
<dbReference type="RefSeq" id="WP_018967875.1">
    <property type="nucleotide sequence ID" value="NZ_KB899218.1"/>
</dbReference>
<keyword evidence="3" id="KW-1185">Reference proteome</keyword>